<evidence type="ECO:0000313" key="3">
    <source>
        <dbReference type="Proteomes" id="UP000026960"/>
    </source>
</evidence>
<organism evidence="2">
    <name type="scientific">Oryza barthii</name>
    <dbReference type="NCBI Taxonomy" id="65489"/>
    <lineage>
        <taxon>Eukaryota</taxon>
        <taxon>Viridiplantae</taxon>
        <taxon>Streptophyta</taxon>
        <taxon>Embryophyta</taxon>
        <taxon>Tracheophyta</taxon>
        <taxon>Spermatophyta</taxon>
        <taxon>Magnoliopsida</taxon>
        <taxon>Liliopsida</taxon>
        <taxon>Poales</taxon>
        <taxon>Poaceae</taxon>
        <taxon>BOP clade</taxon>
        <taxon>Oryzoideae</taxon>
        <taxon>Oryzeae</taxon>
        <taxon>Oryzinae</taxon>
        <taxon>Oryza</taxon>
    </lineage>
</organism>
<evidence type="ECO:0000313" key="2">
    <source>
        <dbReference type="EnsemblPlants" id="OBART05G26840.1"/>
    </source>
</evidence>
<accession>A0A0D3GB67</accession>
<dbReference type="Proteomes" id="UP000026960">
    <property type="component" value="Chromosome 5"/>
</dbReference>
<dbReference type="EnsemblPlants" id="OBART05G26840.1">
    <property type="protein sequence ID" value="OBART05G26840.1"/>
    <property type="gene ID" value="OBART05G26840"/>
</dbReference>
<dbReference type="PaxDb" id="65489-OBART05G26840.1"/>
<proteinExistence type="predicted"/>
<protein>
    <submittedName>
        <fullName evidence="2">Uncharacterized protein</fullName>
    </submittedName>
</protein>
<reference evidence="2" key="1">
    <citation type="journal article" date="2009" name="Rice">
        <title>De Novo Next Generation Sequencing of Plant Genomes.</title>
        <authorList>
            <person name="Rounsley S."/>
            <person name="Marri P.R."/>
            <person name="Yu Y."/>
            <person name="He R."/>
            <person name="Sisneros N."/>
            <person name="Goicoechea J.L."/>
            <person name="Lee S.J."/>
            <person name="Angelova A."/>
            <person name="Kudrna D."/>
            <person name="Luo M."/>
            <person name="Affourtit J."/>
            <person name="Desany B."/>
            <person name="Knight J."/>
            <person name="Niazi F."/>
            <person name="Egholm M."/>
            <person name="Wing R.A."/>
        </authorList>
    </citation>
    <scope>NUCLEOTIDE SEQUENCE [LARGE SCALE GENOMIC DNA]</scope>
    <source>
        <strain evidence="2">cv. IRGC 105608</strain>
    </source>
</reference>
<evidence type="ECO:0000256" key="1">
    <source>
        <dbReference type="SAM" id="MobiDB-lite"/>
    </source>
</evidence>
<reference evidence="2" key="2">
    <citation type="submission" date="2015-03" db="UniProtKB">
        <authorList>
            <consortium name="EnsemblPlants"/>
        </authorList>
    </citation>
    <scope>IDENTIFICATION</scope>
</reference>
<dbReference type="Gramene" id="OBART05G26840.1">
    <property type="protein sequence ID" value="OBART05G26840.1"/>
    <property type="gene ID" value="OBART05G26840"/>
</dbReference>
<sequence length="78" mass="9071">MAAGGDRACRVAPPQTGCPAISSRESPDTWYHPIPHKYHVIHGRNHLIPRKYHAIRGRNRLIHDRHRMIPHEYHTIRG</sequence>
<keyword evidence="3" id="KW-1185">Reference proteome</keyword>
<dbReference type="AlphaFoldDB" id="A0A0D3GB67"/>
<name>A0A0D3GB67_9ORYZ</name>
<feature type="region of interest" description="Disordered" evidence="1">
    <location>
        <begin position="1"/>
        <end position="24"/>
    </location>
</feature>
<dbReference type="HOGENOM" id="CLU_2626169_0_0_1"/>